<evidence type="ECO:0000313" key="3">
    <source>
        <dbReference type="Proteomes" id="UP000636888"/>
    </source>
</evidence>
<dbReference type="PANTHER" id="PTHR36180:SF2">
    <property type="entry name" value="BRO FAMILY PROTEIN"/>
    <property type="match status" value="1"/>
</dbReference>
<dbReference type="Pfam" id="PF02498">
    <property type="entry name" value="Bro-N"/>
    <property type="match status" value="1"/>
</dbReference>
<reference evidence="2" key="1">
    <citation type="submission" date="2020-12" db="EMBL/GenBank/DDBJ databases">
        <title>Geomonas sp. Red875, isolated from river sediment.</title>
        <authorList>
            <person name="Xu Z."/>
            <person name="Zhang Z."/>
            <person name="Masuda Y."/>
            <person name="Itoh H."/>
            <person name="Senoo K."/>
        </authorList>
    </citation>
    <scope>NUCLEOTIDE SEQUENCE</scope>
    <source>
        <strain evidence="2">Red875</strain>
    </source>
</reference>
<accession>A0A8J7JJ65</accession>
<feature type="domain" description="Bro-N" evidence="1">
    <location>
        <begin position="1"/>
        <end position="105"/>
    </location>
</feature>
<dbReference type="PANTHER" id="PTHR36180">
    <property type="entry name" value="DNA-BINDING PROTEIN-RELATED-RELATED"/>
    <property type="match status" value="1"/>
</dbReference>
<dbReference type="EMBL" id="JAEMHM010000005">
    <property type="protein sequence ID" value="MBJ6724560.1"/>
    <property type="molecule type" value="Genomic_DNA"/>
</dbReference>
<dbReference type="InterPro" id="IPR003497">
    <property type="entry name" value="BRO_N_domain"/>
</dbReference>
<dbReference type="PROSITE" id="PS51750">
    <property type="entry name" value="BRO_N"/>
    <property type="match status" value="1"/>
</dbReference>
<gene>
    <name evidence="2" type="ORF">JFN93_07570</name>
</gene>
<dbReference type="SMART" id="SM01040">
    <property type="entry name" value="Bro-N"/>
    <property type="match status" value="1"/>
</dbReference>
<comment type="caution">
    <text evidence="2">The sequence shown here is derived from an EMBL/GenBank/DDBJ whole genome shotgun (WGS) entry which is preliminary data.</text>
</comment>
<evidence type="ECO:0000259" key="1">
    <source>
        <dbReference type="PROSITE" id="PS51750"/>
    </source>
</evidence>
<evidence type="ECO:0000313" key="2">
    <source>
        <dbReference type="EMBL" id="MBJ6724560.1"/>
    </source>
</evidence>
<dbReference type="RefSeq" id="WP_199383400.1">
    <property type="nucleotide sequence ID" value="NZ_JAEMHM010000005.1"/>
</dbReference>
<organism evidence="2 3">
    <name type="scientific">Geomesophilobacter sediminis</name>
    <dbReference type="NCBI Taxonomy" id="2798584"/>
    <lineage>
        <taxon>Bacteria</taxon>
        <taxon>Pseudomonadati</taxon>
        <taxon>Thermodesulfobacteriota</taxon>
        <taxon>Desulfuromonadia</taxon>
        <taxon>Geobacterales</taxon>
        <taxon>Geobacteraceae</taxon>
        <taxon>Geomesophilobacter</taxon>
    </lineage>
</organism>
<name>A0A8J7JJ65_9BACT</name>
<protein>
    <recommendedName>
        <fullName evidence="1">Bro-N domain-containing protein</fullName>
    </recommendedName>
</protein>
<dbReference type="AlphaFoldDB" id="A0A8J7JJ65"/>
<dbReference type="Proteomes" id="UP000636888">
    <property type="component" value="Unassembled WGS sequence"/>
</dbReference>
<keyword evidence="3" id="KW-1185">Reference proteome</keyword>
<proteinExistence type="predicted"/>
<sequence>MTLRHVSRVFSFDSKSVRVVINDDEPWFVAEDVAEILGYVYPERAVILNCNWPITATVVQQRRHLQTLIIPEPDVYRLIISSRTCSAEAEAWLLGTVLTSLRTVRPAGAPVASASVPRFRSKSSGWESSF</sequence>